<gene>
    <name evidence="11" type="ORF">COY67_01820</name>
</gene>
<dbReference type="GO" id="GO:0016301">
    <property type="term" value="F:kinase activity"/>
    <property type="evidence" value="ECO:0007669"/>
    <property type="project" value="UniProtKB-KW"/>
</dbReference>
<evidence type="ECO:0000256" key="2">
    <source>
        <dbReference type="ARBA" id="ARBA00022679"/>
    </source>
</evidence>
<accession>A0A2M7RE01</accession>
<name>A0A2M7RE01_9BACT</name>
<evidence type="ECO:0000259" key="10">
    <source>
        <dbReference type="Pfam" id="PF13793"/>
    </source>
</evidence>
<dbReference type="GO" id="GO:0006164">
    <property type="term" value="P:purine nucleotide biosynthetic process"/>
    <property type="evidence" value="ECO:0007669"/>
    <property type="project" value="TreeGrafter"/>
</dbReference>
<keyword evidence="3" id="KW-0479">Metal-binding</keyword>
<dbReference type="Pfam" id="PF14572">
    <property type="entry name" value="Pribosyl_synth"/>
    <property type="match status" value="1"/>
</dbReference>
<comment type="catalytic activity">
    <reaction evidence="9">
        <text>D-ribose 5-phosphate + ATP = 5-phospho-alpha-D-ribose 1-diphosphate + AMP + H(+)</text>
        <dbReference type="Rhea" id="RHEA:15609"/>
        <dbReference type="ChEBI" id="CHEBI:15378"/>
        <dbReference type="ChEBI" id="CHEBI:30616"/>
        <dbReference type="ChEBI" id="CHEBI:58017"/>
        <dbReference type="ChEBI" id="CHEBI:78346"/>
        <dbReference type="ChEBI" id="CHEBI:456215"/>
        <dbReference type="EC" id="2.7.6.1"/>
    </reaction>
</comment>
<evidence type="ECO:0000256" key="4">
    <source>
        <dbReference type="ARBA" id="ARBA00022727"/>
    </source>
</evidence>
<dbReference type="Gene3D" id="3.40.50.2020">
    <property type="match status" value="2"/>
</dbReference>
<evidence type="ECO:0000256" key="8">
    <source>
        <dbReference type="ARBA" id="ARBA00022842"/>
    </source>
</evidence>
<keyword evidence="2" id="KW-0808">Transferase</keyword>
<dbReference type="InterPro" id="IPR005946">
    <property type="entry name" value="Rib-P_diPkinase"/>
</dbReference>
<dbReference type="InterPro" id="IPR029099">
    <property type="entry name" value="Pribosyltran_N"/>
</dbReference>
<keyword evidence="7" id="KW-0067">ATP-binding</keyword>
<dbReference type="EMBL" id="PFMC01000053">
    <property type="protein sequence ID" value="PIY94904.1"/>
    <property type="molecule type" value="Genomic_DNA"/>
</dbReference>
<evidence type="ECO:0000256" key="6">
    <source>
        <dbReference type="ARBA" id="ARBA00022777"/>
    </source>
</evidence>
<dbReference type="InterPro" id="IPR000836">
    <property type="entry name" value="PRTase_dom"/>
</dbReference>
<keyword evidence="4" id="KW-0545">Nucleotide biosynthesis</keyword>
<dbReference type="InterPro" id="IPR029057">
    <property type="entry name" value="PRTase-like"/>
</dbReference>
<keyword evidence="8" id="KW-0460">Magnesium</keyword>
<dbReference type="GO" id="GO:0005737">
    <property type="term" value="C:cytoplasm"/>
    <property type="evidence" value="ECO:0007669"/>
    <property type="project" value="TreeGrafter"/>
</dbReference>
<sequence length="326" mass="35892">MRKQEIGDDIAVFGNTSTQHIIGGICRNLGIAPGKVYLGRHSDGEIKIQFQENIRNETLFIIANTGPDSDHIVELLLMIDAARRSSADKIIVVIPYFAYARQERKDRPRVPIAARMFADLLQSVGADHLVFTDLHAAAIQGFTTIPSDHIYARKTYLEYIRDCYQEEMETLMLMSADAGGVSMCQAYANRLGIPYGVIDKRRPTPGKSEVMNVIGDVKDKVCLFIDDMIDTAGSICNGSQAVLERGAVACDAMATHGVLSGSAIKRINDSSLRRVVVTDTLDVAVKAGRCQKLEPVSLISVWADVVRCMCHGESLAKLFEEDHLVY</sequence>
<organism evidence="11 12">
    <name type="scientific">Candidatus Komeilibacteria bacterium CG_4_10_14_0_8_um_filter_37_78</name>
    <dbReference type="NCBI Taxonomy" id="1974471"/>
    <lineage>
        <taxon>Bacteria</taxon>
        <taxon>Candidatus Komeiliibacteriota</taxon>
    </lineage>
</organism>
<dbReference type="GO" id="GO:0006015">
    <property type="term" value="P:5-phosphoribose 1-diphosphate biosynthetic process"/>
    <property type="evidence" value="ECO:0007669"/>
    <property type="project" value="TreeGrafter"/>
</dbReference>
<dbReference type="GO" id="GO:0000287">
    <property type="term" value="F:magnesium ion binding"/>
    <property type="evidence" value="ECO:0007669"/>
    <property type="project" value="InterPro"/>
</dbReference>
<dbReference type="PANTHER" id="PTHR10210:SF41">
    <property type="entry name" value="RIBOSE-PHOSPHATE PYROPHOSPHOKINASE 1, CHLOROPLASTIC"/>
    <property type="match status" value="1"/>
</dbReference>
<feature type="domain" description="Ribose-phosphate pyrophosphokinase N-terminal" evidence="10">
    <location>
        <begin position="11"/>
        <end position="125"/>
    </location>
</feature>
<evidence type="ECO:0000256" key="5">
    <source>
        <dbReference type="ARBA" id="ARBA00022741"/>
    </source>
</evidence>
<comment type="caution">
    <text evidence="11">The sequence shown here is derived from an EMBL/GenBank/DDBJ whole genome shotgun (WGS) entry which is preliminary data.</text>
</comment>
<dbReference type="SUPFAM" id="SSF53271">
    <property type="entry name" value="PRTase-like"/>
    <property type="match status" value="1"/>
</dbReference>
<proteinExistence type="predicted"/>
<dbReference type="NCBIfam" id="TIGR01251">
    <property type="entry name" value="ribP_PPkin"/>
    <property type="match status" value="1"/>
</dbReference>
<keyword evidence="6" id="KW-0418">Kinase</keyword>
<dbReference type="FunFam" id="3.40.50.2020:FF:000007">
    <property type="entry name" value="Ribose-phosphate pyrophosphokinase"/>
    <property type="match status" value="1"/>
</dbReference>
<evidence type="ECO:0000256" key="9">
    <source>
        <dbReference type="ARBA" id="ARBA00049535"/>
    </source>
</evidence>
<evidence type="ECO:0000313" key="11">
    <source>
        <dbReference type="EMBL" id="PIY94904.1"/>
    </source>
</evidence>
<dbReference type="GO" id="GO:0005524">
    <property type="term" value="F:ATP binding"/>
    <property type="evidence" value="ECO:0007669"/>
    <property type="project" value="UniProtKB-KW"/>
</dbReference>
<dbReference type="PANTHER" id="PTHR10210">
    <property type="entry name" value="RIBOSE-PHOSPHATE DIPHOSPHOKINASE FAMILY MEMBER"/>
    <property type="match status" value="1"/>
</dbReference>
<evidence type="ECO:0000256" key="7">
    <source>
        <dbReference type="ARBA" id="ARBA00022840"/>
    </source>
</evidence>
<dbReference type="SMART" id="SM01400">
    <property type="entry name" value="Pribosyltran_N"/>
    <property type="match status" value="1"/>
</dbReference>
<evidence type="ECO:0000256" key="1">
    <source>
        <dbReference type="ARBA" id="ARBA00013247"/>
    </source>
</evidence>
<keyword evidence="5" id="KW-0547">Nucleotide-binding</keyword>
<dbReference type="NCBIfam" id="NF002320">
    <property type="entry name" value="PRK01259.1"/>
    <property type="match status" value="1"/>
</dbReference>
<evidence type="ECO:0000256" key="3">
    <source>
        <dbReference type="ARBA" id="ARBA00022723"/>
    </source>
</evidence>
<evidence type="ECO:0000313" key="12">
    <source>
        <dbReference type="Proteomes" id="UP000228689"/>
    </source>
</evidence>
<protein>
    <recommendedName>
        <fullName evidence="1">ribose-phosphate diphosphokinase</fullName>
        <ecNumber evidence="1">2.7.6.1</ecNumber>
    </recommendedName>
</protein>
<dbReference type="Proteomes" id="UP000228689">
    <property type="component" value="Unassembled WGS sequence"/>
</dbReference>
<dbReference type="EC" id="2.7.6.1" evidence="1"/>
<dbReference type="AlphaFoldDB" id="A0A2M7RE01"/>
<dbReference type="CDD" id="cd06223">
    <property type="entry name" value="PRTases_typeI"/>
    <property type="match status" value="1"/>
</dbReference>
<reference evidence="12" key="1">
    <citation type="submission" date="2017-09" db="EMBL/GenBank/DDBJ databases">
        <title>Depth-based differentiation of microbial function through sediment-hosted aquifers and enrichment of novel symbionts in the deep terrestrial subsurface.</title>
        <authorList>
            <person name="Probst A.J."/>
            <person name="Ladd B."/>
            <person name="Jarett J.K."/>
            <person name="Geller-Mcgrath D.E."/>
            <person name="Sieber C.M.K."/>
            <person name="Emerson J.B."/>
            <person name="Anantharaman K."/>
            <person name="Thomas B.C."/>
            <person name="Malmstrom R."/>
            <person name="Stieglmeier M."/>
            <person name="Klingl A."/>
            <person name="Woyke T."/>
            <person name="Ryan C.M."/>
            <person name="Banfield J.F."/>
        </authorList>
    </citation>
    <scope>NUCLEOTIDE SEQUENCE [LARGE SCALE GENOMIC DNA]</scope>
</reference>
<dbReference type="Pfam" id="PF13793">
    <property type="entry name" value="Pribosyltran_N"/>
    <property type="match status" value="1"/>
</dbReference>
<dbReference type="GO" id="GO:0002189">
    <property type="term" value="C:ribose phosphate diphosphokinase complex"/>
    <property type="evidence" value="ECO:0007669"/>
    <property type="project" value="TreeGrafter"/>
</dbReference>
<dbReference type="GO" id="GO:0004749">
    <property type="term" value="F:ribose phosphate diphosphokinase activity"/>
    <property type="evidence" value="ECO:0007669"/>
    <property type="project" value="UniProtKB-EC"/>
</dbReference>